<accession>A0A834Y6D3</accession>
<evidence type="ECO:0000259" key="1">
    <source>
        <dbReference type="Pfam" id="PF03478"/>
    </source>
</evidence>
<reference evidence="2 3" key="1">
    <citation type="submission" date="2020-04" db="EMBL/GenBank/DDBJ databases">
        <title>Plant Genome Project.</title>
        <authorList>
            <person name="Zhang R.-G."/>
        </authorList>
    </citation>
    <scope>NUCLEOTIDE SEQUENCE [LARGE SCALE GENOMIC DNA]</scope>
    <source>
        <strain evidence="2">YNK0</strain>
        <tissue evidence="2">Leaf</tissue>
    </source>
</reference>
<dbReference type="Proteomes" id="UP000655225">
    <property type="component" value="Unassembled WGS sequence"/>
</dbReference>
<dbReference type="EMBL" id="JABCRI010001483">
    <property type="protein sequence ID" value="KAF8364526.1"/>
    <property type="molecule type" value="Genomic_DNA"/>
</dbReference>
<keyword evidence="3" id="KW-1185">Reference proteome</keyword>
<comment type="caution">
    <text evidence="2">The sequence shown here is derived from an EMBL/GenBank/DDBJ whole genome shotgun (WGS) entry which is preliminary data.</text>
</comment>
<dbReference type="Pfam" id="PF03478">
    <property type="entry name" value="Beta-prop_KIB1-4"/>
    <property type="match status" value="1"/>
</dbReference>
<dbReference type="InterPro" id="IPR005174">
    <property type="entry name" value="KIB1-4_b-propeller"/>
</dbReference>
<dbReference type="OrthoDB" id="642536at2759"/>
<dbReference type="PANTHER" id="PTHR44259">
    <property type="entry name" value="OS07G0183000 PROTEIN-RELATED"/>
    <property type="match status" value="1"/>
</dbReference>
<feature type="domain" description="KIB1-4 beta-propeller" evidence="1">
    <location>
        <begin position="66"/>
        <end position="344"/>
    </location>
</feature>
<evidence type="ECO:0000313" key="2">
    <source>
        <dbReference type="EMBL" id="KAF8364526.1"/>
    </source>
</evidence>
<name>A0A834Y6D3_TETSI</name>
<evidence type="ECO:0000313" key="3">
    <source>
        <dbReference type="Proteomes" id="UP000655225"/>
    </source>
</evidence>
<dbReference type="OMA" id="HIGHISD"/>
<dbReference type="PANTHER" id="PTHR44259:SF108">
    <property type="entry name" value="F-BOX PROTEIN SKIP23-LIKE"/>
    <property type="match status" value="1"/>
</dbReference>
<protein>
    <recommendedName>
        <fullName evidence="1">KIB1-4 beta-propeller domain-containing protein</fullName>
    </recommendedName>
</protein>
<dbReference type="AlphaFoldDB" id="A0A834Y6D3"/>
<sequence>MVNWSELDKDLLGLIAKRVILYEDFVAFGGVCCSWRYVALKKNFNPSLQIPWLMLAEKKDSDTRDFFSLSKGMIHERMLPEARGNRCFSSHGWLITLSVDLTINLVNPLSRVRIPLPNQLTFKDHYTDYTPVELQEIYIFKAILSASPSWTSDYTVMVIYGPRVKLAFAKPGDEGWTTIDTWSSSYADIIYYRERFYAVNFKGQVMVCDVEGPNPTEASVIARLPKEILGIPCKVYLVESSGQLLVVSRETTPPEYVNQGTEEEALLYQTMEFRVAELDVSNGKWVEVKNLGDRAMFLGHNSSICVAVSDFTGCKPNCIYFTDDHQEGYLNSRDGGGKDMGLFNLEDGSIELHYKGDSWSRLSPPMWVLPSL</sequence>
<organism evidence="2 3">
    <name type="scientific">Tetracentron sinense</name>
    <name type="common">Spur-leaf</name>
    <dbReference type="NCBI Taxonomy" id="13715"/>
    <lineage>
        <taxon>Eukaryota</taxon>
        <taxon>Viridiplantae</taxon>
        <taxon>Streptophyta</taxon>
        <taxon>Embryophyta</taxon>
        <taxon>Tracheophyta</taxon>
        <taxon>Spermatophyta</taxon>
        <taxon>Magnoliopsida</taxon>
        <taxon>Trochodendrales</taxon>
        <taxon>Trochodendraceae</taxon>
        <taxon>Tetracentron</taxon>
    </lineage>
</organism>
<dbReference type="InterPro" id="IPR050942">
    <property type="entry name" value="F-box_BR-signaling"/>
</dbReference>
<proteinExistence type="predicted"/>
<gene>
    <name evidence="2" type="ORF">HHK36_033505</name>
</gene>